<dbReference type="InterPro" id="IPR006748">
    <property type="entry name" value="NH2Glyco/OHUrea_AB-resist_kin"/>
</dbReference>
<reference evidence="1" key="1">
    <citation type="journal article" date="2021" name="PeerJ">
        <title>Extensive microbial diversity within the chicken gut microbiome revealed by metagenomics and culture.</title>
        <authorList>
            <person name="Gilroy R."/>
            <person name="Ravi A."/>
            <person name="Getino M."/>
            <person name="Pursley I."/>
            <person name="Horton D.L."/>
            <person name="Alikhan N.F."/>
            <person name="Baker D."/>
            <person name="Gharbi K."/>
            <person name="Hall N."/>
            <person name="Watson M."/>
            <person name="Adriaenssens E.M."/>
            <person name="Foster-Nyarko E."/>
            <person name="Jarju S."/>
            <person name="Secka A."/>
            <person name="Antonio M."/>
            <person name="Oren A."/>
            <person name="Chaudhuri R.R."/>
            <person name="La Ragione R."/>
            <person name="Hildebrand F."/>
            <person name="Pallen M.J."/>
        </authorList>
    </citation>
    <scope>NUCLEOTIDE SEQUENCE</scope>
    <source>
        <strain evidence="1">ChiGjej1B1-98</strain>
    </source>
</reference>
<dbReference type="Proteomes" id="UP000824005">
    <property type="component" value="Unassembled WGS sequence"/>
</dbReference>
<dbReference type="Pfam" id="PF04655">
    <property type="entry name" value="APH_6_hur"/>
    <property type="match status" value="1"/>
</dbReference>
<evidence type="ECO:0000313" key="1">
    <source>
        <dbReference type="EMBL" id="HIY67045.1"/>
    </source>
</evidence>
<protein>
    <submittedName>
        <fullName evidence="1">Aminoglycoside phosphotransferase family protein</fullName>
    </submittedName>
</protein>
<dbReference type="SUPFAM" id="SSF56112">
    <property type="entry name" value="Protein kinase-like (PK-like)"/>
    <property type="match status" value="1"/>
</dbReference>
<dbReference type="GO" id="GO:0016773">
    <property type="term" value="F:phosphotransferase activity, alcohol group as acceptor"/>
    <property type="evidence" value="ECO:0007669"/>
    <property type="project" value="InterPro"/>
</dbReference>
<dbReference type="EMBL" id="DXDC01000372">
    <property type="protein sequence ID" value="HIY67045.1"/>
    <property type="molecule type" value="Genomic_DNA"/>
</dbReference>
<name>A0A9D1YWU2_9MICO</name>
<dbReference type="InterPro" id="IPR011009">
    <property type="entry name" value="Kinase-like_dom_sf"/>
</dbReference>
<organism evidence="1 2">
    <name type="scientific">Candidatus Agrococcus pullicola</name>
    <dbReference type="NCBI Taxonomy" id="2838429"/>
    <lineage>
        <taxon>Bacteria</taxon>
        <taxon>Bacillati</taxon>
        <taxon>Actinomycetota</taxon>
        <taxon>Actinomycetes</taxon>
        <taxon>Micrococcales</taxon>
        <taxon>Microbacteriaceae</taxon>
        <taxon>Agrococcus</taxon>
    </lineage>
</organism>
<reference evidence="1" key="2">
    <citation type="submission" date="2021-04" db="EMBL/GenBank/DDBJ databases">
        <authorList>
            <person name="Gilroy R."/>
        </authorList>
    </citation>
    <scope>NUCLEOTIDE SEQUENCE</scope>
    <source>
        <strain evidence="1">ChiGjej1B1-98</strain>
    </source>
</reference>
<evidence type="ECO:0000313" key="2">
    <source>
        <dbReference type="Proteomes" id="UP000824005"/>
    </source>
</evidence>
<dbReference type="GO" id="GO:0019748">
    <property type="term" value="P:secondary metabolic process"/>
    <property type="evidence" value="ECO:0007669"/>
    <property type="project" value="InterPro"/>
</dbReference>
<comment type="caution">
    <text evidence="1">The sequence shown here is derived from an EMBL/GenBank/DDBJ whole genome shotgun (WGS) entry which is preliminary data.</text>
</comment>
<dbReference type="Gene3D" id="3.90.1200.10">
    <property type="match status" value="1"/>
</dbReference>
<feature type="non-terminal residue" evidence="1">
    <location>
        <position position="234"/>
    </location>
</feature>
<dbReference type="AlphaFoldDB" id="A0A9D1YWU2"/>
<accession>A0A9D1YWU2</accession>
<gene>
    <name evidence="1" type="ORF">H9830_12310</name>
</gene>
<proteinExistence type="predicted"/>
<sequence length="234" mass="25385">MVLAEELARHAAGLDDRFGADRAAEFSRALPDLVDRLLRDWRLRLGGRVTSGATSVVIDVIDGAGEPAVLKLSPDTEFLTRQAAMLRHFAPTGRVPLVRRTSDELGAVLLERIAPGVESDEDPPSPQDWASLLDALHDTESSGVRDTLDARCADMFERIGARQRMPEVRQHISDGVWDEAVVLCRSLLASTDAPAAIHGDLHLGNALTCGLRGLVAVDPKLCVGDRCFDMVDFV</sequence>